<dbReference type="PANTHER" id="PTHR48054">
    <property type="entry name" value="RECEPTOR KINASE-LIKE PROTEIN XA21"/>
    <property type="match status" value="1"/>
</dbReference>
<gene>
    <name evidence="4" type="ORF">SEMRO_1035_G233950.1</name>
</gene>
<feature type="compositionally biased region" description="Basic and acidic residues" evidence="2">
    <location>
        <begin position="34"/>
        <end position="46"/>
    </location>
</feature>
<dbReference type="SUPFAM" id="SSF52058">
    <property type="entry name" value="L domain-like"/>
    <property type="match status" value="1"/>
</dbReference>
<keyword evidence="5" id="KW-1185">Reference proteome</keyword>
<reference evidence="4" key="1">
    <citation type="submission" date="2020-06" db="EMBL/GenBank/DDBJ databases">
        <authorList>
            <consortium name="Plant Systems Biology data submission"/>
        </authorList>
    </citation>
    <scope>NUCLEOTIDE SEQUENCE</scope>
    <source>
        <strain evidence="4">D6</strain>
    </source>
</reference>
<proteinExistence type="predicted"/>
<keyword evidence="3" id="KW-0812">Transmembrane</keyword>
<dbReference type="OrthoDB" id="676979at2759"/>
<comment type="caution">
    <text evidence="4">The sequence shown here is derived from an EMBL/GenBank/DDBJ whole genome shotgun (WGS) entry which is preliminary data.</text>
</comment>
<feature type="region of interest" description="Disordered" evidence="2">
    <location>
        <begin position="1"/>
        <end position="47"/>
    </location>
</feature>
<evidence type="ECO:0000313" key="5">
    <source>
        <dbReference type="Proteomes" id="UP001153069"/>
    </source>
</evidence>
<evidence type="ECO:0000256" key="1">
    <source>
        <dbReference type="ARBA" id="ARBA00022737"/>
    </source>
</evidence>
<dbReference type="Gene3D" id="3.80.10.10">
    <property type="entry name" value="Ribonuclease Inhibitor"/>
    <property type="match status" value="3"/>
</dbReference>
<dbReference type="AlphaFoldDB" id="A0A9N8EDX4"/>
<dbReference type="InterPro" id="IPR052592">
    <property type="entry name" value="LRR-RLK"/>
</dbReference>
<evidence type="ECO:0000256" key="3">
    <source>
        <dbReference type="SAM" id="Phobius"/>
    </source>
</evidence>
<dbReference type="PANTHER" id="PTHR48054:SF82">
    <property type="entry name" value="LRR RECEPTOR-LIKE SERINE_THREONINE-PROTEIN KINASE FLS2"/>
    <property type="match status" value="1"/>
</dbReference>
<dbReference type="EMBL" id="CAICTM010001033">
    <property type="protein sequence ID" value="CAB9519666.1"/>
    <property type="molecule type" value="Genomic_DNA"/>
</dbReference>
<keyword evidence="3" id="KW-0472">Membrane</keyword>
<keyword evidence="1" id="KW-0677">Repeat</keyword>
<dbReference type="FunFam" id="3.80.10.10:FF:000383">
    <property type="entry name" value="Leucine-rich repeat receptor protein kinase EMS1"/>
    <property type="match status" value="2"/>
</dbReference>
<evidence type="ECO:0000256" key="2">
    <source>
        <dbReference type="SAM" id="MobiDB-lite"/>
    </source>
</evidence>
<accession>A0A9N8EDX4</accession>
<evidence type="ECO:0000313" key="4">
    <source>
        <dbReference type="EMBL" id="CAB9519666.1"/>
    </source>
</evidence>
<keyword evidence="3" id="KW-1133">Transmembrane helix</keyword>
<organism evidence="4 5">
    <name type="scientific">Seminavis robusta</name>
    <dbReference type="NCBI Taxonomy" id="568900"/>
    <lineage>
        <taxon>Eukaryota</taxon>
        <taxon>Sar</taxon>
        <taxon>Stramenopiles</taxon>
        <taxon>Ochrophyta</taxon>
        <taxon>Bacillariophyta</taxon>
        <taxon>Bacillariophyceae</taxon>
        <taxon>Bacillariophycidae</taxon>
        <taxon>Naviculales</taxon>
        <taxon>Naviculaceae</taxon>
        <taxon>Seminavis</taxon>
    </lineage>
</organism>
<dbReference type="InterPro" id="IPR032675">
    <property type="entry name" value="LRR_dom_sf"/>
</dbReference>
<dbReference type="Proteomes" id="UP001153069">
    <property type="component" value="Unassembled WGS sequence"/>
</dbReference>
<protein>
    <submittedName>
        <fullName evidence="4">Leucine Rich Repeat</fullName>
    </submittedName>
</protein>
<feature type="transmembrane region" description="Helical" evidence="3">
    <location>
        <begin position="182"/>
        <end position="207"/>
    </location>
</feature>
<feature type="compositionally biased region" description="Low complexity" evidence="2">
    <location>
        <begin position="7"/>
        <end position="18"/>
    </location>
</feature>
<sequence length="678" mass="74436">MTKTKTQSQDGSGHQQQQAINSFDALGNNNGENTCEKKGEQDKTDMEGVIGSQHPIPFPRSLDSKVSSPHAFTDDVIRSIQPLPTVTPPAVSRASRVQEDGPGAYAVAGIRPIFYRPRSRPLTGRIPEMEELGLELVSTSQNDRYRDDTLIHADPIDDSENGMIPTAEPITTRAKRLWKKKLCLFLSLEAIVAQVLVVIILVAFLLARKSSNQTQSAKEQNGAIPIQEYASTISSITQEPTSLWERLNLPDYTLRAMESPRSPQTKAYQWLSNNINKSNNTQHLPIWRLKQRFALATFYYSTRGDYWVKNQGWLDWDTHECNWEQIDKGWDPNPAARCANNGRLLSLQFVFANNLDGTIPPEISLLCNSLKTLLLSWNLQLKGNIPTEVGLMTMLTSLWFTTTHLSGTLPTELGQLESLEGLSISGRELDGTLPSELGNLSNLTTLGLDAANFSGSIPTEILRLSNLESLGFSECPLLDTASFLPQVVGNLHNLENLNLSYRKPGGFTSIPSEIGKLTNLASLILNGFQLNGTIPSEMGLLTKLNSLGFRRNSITGTLPEELSKISQLLLLKINDNLFSGSLPREVGLWSGLEKLELQNTQISGTLPTELLLLDNLTSLVVMNTSLTGSIPHGLCNKILLSQETMCFGGNCYGVATSKLSACYGTNLCGCSCTPCPIT</sequence>
<name>A0A9N8EDX4_9STRA</name>